<feature type="domain" description="Penicillin-binding protein dimerisation" evidence="16">
    <location>
        <begin position="54"/>
        <end position="219"/>
    </location>
</feature>
<dbReference type="OrthoDB" id="9757901at2"/>
<dbReference type="RefSeq" id="WP_015327606.1">
    <property type="nucleotide sequence ID" value="NC_019978.1"/>
</dbReference>
<dbReference type="Pfam" id="PF03717">
    <property type="entry name" value="PBP_dimer"/>
    <property type="match status" value="1"/>
</dbReference>
<keyword evidence="9" id="KW-0133">Cell shape</keyword>
<evidence type="ECO:0000256" key="9">
    <source>
        <dbReference type="ARBA" id="ARBA00022960"/>
    </source>
</evidence>
<dbReference type="STRING" id="748449.Halha_1992"/>
<evidence type="ECO:0000256" key="8">
    <source>
        <dbReference type="ARBA" id="ARBA00022801"/>
    </source>
</evidence>
<dbReference type="PANTHER" id="PTHR30627">
    <property type="entry name" value="PEPTIDOGLYCAN D,D-TRANSPEPTIDASE"/>
    <property type="match status" value="1"/>
</dbReference>
<evidence type="ECO:0000259" key="15">
    <source>
        <dbReference type="Pfam" id="PF00905"/>
    </source>
</evidence>
<dbReference type="InterPro" id="IPR001460">
    <property type="entry name" value="PCN-bd_Tpept"/>
</dbReference>
<evidence type="ECO:0000256" key="12">
    <source>
        <dbReference type="ARBA" id="ARBA00023136"/>
    </source>
</evidence>
<dbReference type="SUPFAM" id="SSF56519">
    <property type="entry name" value="Penicillin binding protein dimerisation domain"/>
    <property type="match status" value="1"/>
</dbReference>
<keyword evidence="10" id="KW-0573">Peptidoglycan synthesis</keyword>
<feature type="transmembrane region" description="Helical" evidence="14">
    <location>
        <begin position="12"/>
        <end position="31"/>
    </location>
</feature>
<dbReference type="GO" id="GO:0071555">
    <property type="term" value="P:cell wall organization"/>
    <property type="evidence" value="ECO:0007669"/>
    <property type="project" value="UniProtKB-KW"/>
</dbReference>
<keyword evidence="7 14" id="KW-0812">Transmembrane</keyword>
<accession>L0KA69</accession>
<dbReference type="GO" id="GO:0008360">
    <property type="term" value="P:regulation of cell shape"/>
    <property type="evidence" value="ECO:0007669"/>
    <property type="project" value="UniProtKB-KW"/>
</dbReference>
<keyword evidence="4" id="KW-1003">Cell membrane</keyword>
<dbReference type="InterPro" id="IPR036138">
    <property type="entry name" value="PBP_dimer_sf"/>
</dbReference>
<evidence type="ECO:0000256" key="7">
    <source>
        <dbReference type="ARBA" id="ARBA00022692"/>
    </source>
</evidence>
<comment type="similarity">
    <text evidence="3">Belongs to the transpeptidase family.</text>
</comment>
<evidence type="ECO:0000256" key="14">
    <source>
        <dbReference type="SAM" id="Phobius"/>
    </source>
</evidence>
<feature type="domain" description="Penicillin-binding protein transpeptidase" evidence="15">
    <location>
        <begin position="271"/>
        <end position="599"/>
    </location>
</feature>
<keyword evidence="6" id="KW-0645">Protease</keyword>
<evidence type="ECO:0000256" key="3">
    <source>
        <dbReference type="ARBA" id="ARBA00007171"/>
    </source>
</evidence>
<sequence length="615" mass="69273">MRENQEEDRRLLLFRILLAVLFVVLVGRLYYLQVYSYQKFKELSKGYRTSVIPIRAPRGKIYDRDKKVLVSNRLAYSVSIIPAEIDKLDLVLKRLDEIINLNVKKTKEKLKNASTNKPIILERDIDRKELILLEENKDEIPGLLIEKTPIREYIDQNFASHVLGYLSEISGAELKEREDYSLGDLIGKTGLELRYEEYLRGKKGKKLIEVNNLGQKVRTLGIKKPTPGYNLVLNLDYQLQKEVEQLLKSEIEKLIKLAKQDKDISQPPSGGAVIITNPKNGSILAMASYPDYNPEQFLTEITKKEWKKLNNSYTQPLLNRAVSTSAPSGSIFKIVTGSASLEELGITAKTKFYDPGYYKTGGVKFRNWYPGGQGEINFVDSIAWSNNTVFFKLGHRLYKKDKTLLQEYAREFGLGDKTQVDLPNEATGLVPGPAWRKKYFEKRENQIWYPGYTINLSIGQGNLRVSPIQLVNLVSAVANGGKLYQPLVVDKIVDSQGKVVKDIKPKLLNEIPVSKSHLKIIKKGMVGVTSYGTARSVFKDIPIKVAGKTGTAQTGRNRPNHGWFAGFAPADDPKIAITVFIEYGASSANTLPIAKGIIKEYFDLNNNFKSDKSAS</sequence>
<dbReference type="InterPro" id="IPR017790">
    <property type="entry name" value="Penicillin-binding_protein_2"/>
</dbReference>
<organism evidence="17 18">
    <name type="scientific">Halobacteroides halobius (strain ATCC 35273 / DSM 5150 / MD-1)</name>
    <dbReference type="NCBI Taxonomy" id="748449"/>
    <lineage>
        <taxon>Bacteria</taxon>
        <taxon>Bacillati</taxon>
        <taxon>Bacillota</taxon>
        <taxon>Clostridia</taxon>
        <taxon>Halanaerobiales</taxon>
        <taxon>Halobacteroidaceae</taxon>
        <taxon>Halobacteroides</taxon>
    </lineage>
</organism>
<keyword evidence="11 14" id="KW-1133">Transmembrane helix</keyword>
<dbReference type="GO" id="GO:0006508">
    <property type="term" value="P:proteolysis"/>
    <property type="evidence" value="ECO:0007669"/>
    <property type="project" value="UniProtKB-KW"/>
</dbReference>
<dbReference type="InterPro" id="IPR012338">
    <property type="entry name" value="Beta-lactam/transpept-like"/>
</dbReference>
<dbReference type="GO" id="GO:0009252">
    <property type="term" value="P:peptidoglycan biosynthetic process"/>
    <property type="evidence" value="ECO:0007669"/>
    <property type="project" value="UniProtKB-KW"/>
</dbReference>
<dbReference type="InterPro" id="IPR005311">
    <property type="entry name" value="PBP_dimer"/>
</dbReference>
<dbReference type="Proteomes" id="UP000010880">
    <property type="component" value="Chromosome"/>
</dbReference>
<evidence type="ECO:0000313" key="17">
    <source>
        <dbReference type="EMBL" id="AGB41891.1"/>
    </source>
</evidence>
<dbReference type="HOGENOM" id="CLU_009289_1_2_9"/>
<evidence type="ECO:0000256" key="11">
    <source>
        <dbReference type="ARBA" id="ARBA00022989"/>
    </source>
</evidence>
<evidence type="ECO:0000256" key="6">
    <source>
        <dbReference type="ARBA" id="ARBA00022670"/>
    </source>
</evidence>
<dbReference type="GO" id="GO:0005886">
    <property type="term" value="C:plasma membrane"/>
    <property type="evidence" value="ECO:0007669"/>
    <property type="project" value="UniProtKB-SubCell"/>
</dbReference>
<evidence type="ECO:0000313" key="18">
    <source>
        <dbReference type="Proteomes" id="UP000010880"/>
    </source>
</evidence>
<dbReference type="Gene3D" id="3.30.1390.30">
    <property type="entry name" value="Penicillin-binding protein 2a, domain 3"/>
    <property type="match status" value="1"/>
</dbReference>
<dbReference type="GO" id="GO:0009002">
    <property type="term" value="F:serine-type D-Ala-D-Ala carboxypeptidase activity"/>
    <property type="evidence" value="ECO:0007669"/>
    <property type="project" value="InterPro"/>
</dbReference>
<dbReference type="PANTHER" id="PTHR30627:SF2">
    <property type="entry name" value="PEPTIDOGLYCAN D,D-TRANSPEPTIDASE MRDA"/>
    <property type="match status" value="1"/>
</dbReference>
<evidence type="ECO:0000256" key="5">
    <source>
        <dbReference type="ARBA" id="ARBA00022519"/>
    </source>
</evidence>
<dbReference type="Gene3D" id="3.90.1310.10">
    <property type="entry name" value="Penicillin-binding protein 2a (Domain 2)"/>
    <property type="match status" value="1"/>
</dbReference>
<dbReference type="SUPFAM" id="SSF56601">
    <property type="entry name" value="beta-lactamase/transpeptidase-like"/>
    <property type="match status" value="1"/>
</dbReference>
<keyword evidence="13" id="KW-0961">Cell wall biogenesis/degradation</keyword>
<dbReference type="KEGG" id="hhl:Halha_1992"/>
<keyword evidence="18" id="KW-1185">Reference proteome</keyword>
<evidence type="ECO:0000256" key="4">
    <source>
        <dbReference type="ARBA" id="ARBA00022475"/>
    </source>
</evidence>
<keyword evidence="5" id="KW-0997">Cell inner membrane</keyword>
<comment type="subcellular location">
    <subcellularLocation>
        <location evidence="2">Cell membrane</location>
    </subcellularLocation>
    <subcellularLocation>
        <location evidence="1">Membrane</location>
        <topology evidence="1">Single-pass membrane protein</topology>
    </subcellularLocation>
</comment>
<evidence type="ECO:0000256" key="2">
    <source>
        <dbReference type="ARBA" id="ARBA00004236"/>
    </source>
</evidence>
<evidence type="ECO:0000259" key="16">
    <source>
        <dbReference type="Pfam" id="PF03717"/>
    </source>
</evidence>
<dbReference type="InterPro" id="IPR050515">
    <property type="entry name" value="Beta-lactam/transpept"/>
</dbReference>
<evidence type="ECO:0000256" key="10">
    <source>
        <dbReference type="ARBA" id="ARBA00022984"/>
    </source>
</evidence>
<evidence type="ECO:0000256" key="13">
    <source>
        <dbReference type="ARBA" id="ARBA00023316"/>
    </source>
</evidence>
<protein>
    <submittedName>
        <fullName evidence="17">Penicillin-binding protein 2</fullName>
    </submittedName>
</protein>
<dbReference type="eggNOG" id="COG0768">
    <property type="taxonomic scope" value="Bacteria"/>
</dbReference>
<name>L0KA69_HALHC</name>
<dbReference type="AlphaFoldDB" id="L0KA69"/>
<proteinExistence type="inferred from homology"/>
<keyword evidence="8" id="KW-0378">Hydrolase</keyword>
<dbReference type="NCBIfam" id="TIGR03423">
    <property type="entry name" value="pbp2_mrdA"/>
    <property type="match status" value="1"/>
</dbReference>
<keyword evidence="12 14" id="KW-0472">Membrane</keyword>
<dbReference type="GO" id="GO:0008658">
    <property type="term" value="F:penicillin binding"/>
    <property type="evidence" value="ECO:0007669"/>
    <property type="project" value="InterPro"/>
</dbReference>
<dbReference type="Gene3D" id="3.40.710.10">
    <property type="entry name" value="DD-peptidase/beta-lactamase superfamily"/>
    <property type="match status" value="1"/>
</dbReference>
<gene>
    <name evidence="17" type="ordered locus">Halha_1992</name>
</gene>
<dbReference type="PATRIC" id="fig|748449.3.peg.1919"/>
<reference evidence="18" key="1">
    <citation type="submission" date="2012-02" db="EMBL/GenBank/DDBJ databases">
        <title>The complete genome of Halobacteroides halobius DSM 5150.</title>
        <authorList>
            <person name="Lucas S."/>
            <person name="Copeland A."/>
            <person name="Lapidus A."/>
            <person name="Glavina del Rio T."/>
            <person name="Dalin E."/>
            <person name="Tice H."/>
            <person name="Bruce D."/>
            <person name="Goodwin L."/>
            <person name="Pitluck S."/>
            <person name="Peters L."/>
            <person name="Mikhailova N."/>
            <person name="Gu W."/>
            <person name="Kyrpides N."/>
            <person name="Mavromatis K."/>
            <person name="Ivanova N."/>
            <person name="Brettin T."/>
            <person name="Detter J.C."/>
            <person name="Han C."/>
            <person name="Larimer F."/>
            <person name="Land M."/>
            <person name="Hauser L."/>
            <person name="Markowitz V."/>
            <person name="Cheng J.-F."/>
            <person name="Hugenholtz P."/>
            <person name="Woyke T."/>
            <person name="Wu D."/>
            <person name="Tindall B."/>
            <person name="Pomrenke H."/>
            <person name="Brambilla E."/>
            <person name="Klenk H.-P."/>
            <person name="Eisen J.A."/>
        </authorList>
    </citation>
    <scope>NUCLEOTIDE SEQUENCE [LARGE SCALE GENOMIC DNA]</scope>
    <source>
        <strain evidence="18">ATCC 35273 / DSM 5150 / MD-1</strain>
    </source>
</reference>
<dbReference type="EMBL" id="CP003359">
    <property type="protein sequence ID" value="AGB41891.1"/>
    <property type="molecule type" value="Genomic_DNA"/>
</dbReference>
<dbReference type="Pfam" id="PF00905">
    <property type="entry name" value="Transpeptidase"/>
    <property type="match status" value="1"/>
</dbReference>
<evidence type="ECO:0000256" key="1">
    <source>
        <dbReference type="ARBA" id="ARBA00004167"/>
    </source>
</evidence>
<dbReference type="GO" id="GO:0071972">
    <property type="term" value="F:peptidoglycan L,D-transpeptidase activity"/>
    <property type="evidence" value="ECO:0007669"/>
    <property type="project" value="TreeGrafter"/>
</dbReference>